<evidence type="ECO:0000259" key="4">
    <source>
        <dbReference type="Pfam" id="PF00496"/>
    </source>
</evidence>
<dbReference type="RefSeq" id="WP_114773066.1">
    <property type="nucleotide sequence ID" value="NZ_QQBB01000017.1"/>
</dbReference>
<accession>A0A370H6B8</accession>
<keyword evidence="3" id="KW-0732">Signal</keyword>
<feature type="signal peptide" evidence="3">
    <location>
        <begin position="1"/>
        <end position="29"/>
    </location>
</feature>
<dbReference type="Pfam" id="PF00496">
    <property type="entry name" value="SBP_bac_5"/>
    <property type="match status" value="1"/>
</dbReference>
<dbReference type="SUPFAM" id="SSF53850">
    <property type="entry name" value="Periplasmic binding protein-like II"/>
    <property type="match status" value="1"/>
</dbReference>
<feature type="domain" description="Solute-binding protein family 5" evidence="4">
    <location>
        <begin position="75"/>
        <end position="429"/>
    </location>
</feature>
<comment type="subcellular location">
    <subcellularLocation>
        <location evidence="1">Periplasm</location>
    </subcellularLocation>
</comment>
<dbReference type="Gene3D" id="3.10.105.10">
    <property type="entry name" value="Dipeptide-binding Protein, Domain 3"/>
    <property type="match status" value="1"/>
</dbReference>
<organism evidence="5 6">
    <name type="scientific">Microvirga subterranea</name>
    <dbReference type="NCBI Taxonomy" id="186651"/>
    <lineage>
        <taxon>Bacteria</taxon>
        <taxon>Pseudomonadati</taxon>
        <taxon>Pseudomonadota</taxon>
        <taxon>Alphaproteobacteria</taxon>
        <taxon>Hyphomicrobiales</taxon>
        <taxon>Methylobacteriaceae</taxon>
        <taxon>Microvirga</taxon>
    </lineage>
</organism>
<dbReference type="EMBL" id="QQBB01000017">
    <property type="protein sequence ID" value="RDI51495.1"/>
    <property type="molecule type" value="Genomic_DNA"/>
</dbReference>
<dbReference type="Gene3D" id="3.90.76.10">
    <property type="entry name" value="Dipeptide-binding Protein, Domain 1"/>
    <property type="match status" value="1"/>
</dbReference>
<dbReference type="AlphaFoldDB" id="A0A370H6B8"/>
<dbReference type="PIRSF" id="PIRSF002741">
    <property type="entry name" value="MppA"/>
    <property type="match status" value="1"/>
</dbReference>
<dbReference type="OrthoDB" id="9803988at2"/>
<feature type="chain" id="PRO_5016869315" evidence="3">
    <location>
        <begin position="30"/>
        <end position="509"/>
    </location>
</feature>
<dbReference type="GO" id="GO:0043190">
    <property type="term" value="C:ATP-binding cassette (ABC) transporter complex"/>
    <property type="evidence" value="ECO:0007669"/>
    <property type="project" value="InterPro"/>
</dbReference>
<reference evidence="5 6" key="1">
    <citation type="submission" date="2018-07" db="EMBL/GenBank/DDBJ databases">
        <title>Genomic Encyclopedia of Type Strains, Phase IV (KMG-IV): sequencing the most valuable type-strain genomes for metagenomic binning, comparative biology and taxonomic classification.</title>
        <authorList>
            <person name="Goeker M."/>
        </authorList>
    </citation>
    <scope>NUCLEOTIDE SEQUENCE [LARGE SCALE GENOMIC DNA]</scope>
    <source>
        <strain evidence="5 6">DSM 14364</strain>
    </source>
</reference>
<sequence length="509" mass="56920">MSFKAIPATFLTLGLALASSTFLPSEALAQKTVARVALSGGLDRLDPIMSANGTDLVVMTQIYETLLKLDPKTGELKPHLAEAYRLKSPTVWEIKLRKGVKFHDGTPLTAADVKYTIERILNKDLASAHYSQLTTVSEVRVIDDYTVEIETKKPDPVLMRRMQPIGGSGRVFIVSKAYYEKHSPEELTNLPMGTGPYKLGKWEKGASLTLVKNDSYWGDAPDVDEGVFTFIPENSTRVNALLQNEVDVIQRLPIADVERVKKSSNAHVVASPNGLVHTLLLDSSKPPFNDLNVRKAFAHALDTEEMVEGLLGEYGRVLGVPMGPNVLQFDSSIKPYEHNPELSKKLLQGKTPIKLNTFTSDGRYVNDRDFYQVINEQLKQVGFEITPQTLEWGRFINMMQNRSGGPFYIIGWDFGEGDASKMNSFLQSSSALSVTQDPEYDRLVTMAGEETDEAKRTEIWKQVQKYVHDQYFVAAVWQASSLYGFSNKFDWVANFGENLALSEFKTVKQ</sequence>
<comment type="similarity">
    <text evidence="2">Belongs to the bacterial solute-binding protein 5 family.</text>
</comment>
<dbReference type="InterPro" id="IPR030678">
    <property type="entry name" value="Peptide/Ni-bd"/>
</dbReference>
<name>A0A370H6B8_9HYPH</name>
<dbReference type="PANTHER" id="PTHR30290">
    <property type="entry name" value="PERIPLASMIC BINDING COMPONENT OF ABC TRANSPORTER"/>
    <property type="match status" value="1"/>
</dbReference>
<dbReference type="GO" id="GO:0015833">
    <property type="term" value="P:peptide transport"/>
    <property type="evidence" value="ECO:0007669"/>
    <property type="project" value="TreeGrafter"/>
</dbReference>
<comment type="caution">
    <text evidence="5">The sequence shown here is derived from an EMBL/GenBank/DDBJ whole genome shotgun (WGS) entry which is preliminary data.</text>
</comment>
<dbReference type="InterPro" id="IPR000914">
    <property type="entry name" value="SBP_5_dom"/>
</dbReference>
<keyword evidence="6" id="KW-1185">Reference proteome</keyword>
<dbReference type="Proteomes" id="UP000254925">
    <property type="component" value="Unassembled WGS sequence"/>
</dbReference>
<evidence type="ECO:0000313" key="6">
    <source>
        <dbReference type="Proteomes" id="UP000254925"/>
    </source>
</evidence>
<evidence type="ECO:0000313" key="5">
    <source>
        <dbReference type="EMBL" id="RDI51495.1"/>
    </source>
</evidence>
<proteinExistence type="inferred from homology"/>
<protein>
    <submittedName>
        <fullName evidence="5">Peptide/nickel transport system substrate-binding protein</fullName>
    </submittedName>
</protein>
<dbReference type="GO" id="GO:1904680">
    <property type="term" value="F:peptide transmembrane transporter activity"/>
    <property type="evidence" value="ECO:0007669"/>
    <property type="project" value="TreeGrafter"/>
</dbReference>
<gene>
    <name evidence="5" type="ORF">DES45_11724</name>
</gene>
<dbReference type="InterPro" id="IPR039424">
    <property type="entry name" value="SBP_5"/>
</dbReference>
<dbReference type="GO" id="GO:0030288">
    <property type="term" value="C:outer membrane-bounded periplasmic space"/>
    <property type="evidence" value="ECO:0007669"/>
    <property type="project" value="UniProtKB-ARBA"/>
</dbReference>
<evidence type="ECO:0000256" key="2">
    <source>
        <dbReference type="ARBA" id="ARBA00005695"/>
    </source>
</evidence>
<dbReference type="Gene3D" id="3.40.190.10">
    <property type="entry name" value="Periplasmic binding protein-like II"/>
    <property type="match status" value="1"/>
</dbReference>
<evidence type="ECO:0000256" key="1">
    <source>
        <dbReference type="ARBA" id="ARBA00004418"/>
    </source>
</evidence>
<evidence type="ECO:0000256" key="3">
    <source>
        <dbReference type="SAM" id="SignalP"/>
    </source>
</evidence>